<organism evidence="2 3">
    <name type="scientific">Henosepilachna vigintioctopunctata</name>
    <dbReference type="NCBI Taxonomy" id="420089"/>
    <lineage>
        <taxon>Eukaryota</taxon>
        <taxon>Metazoa</taxon>
        <taxon>Ecdysozoa</taxon>
        <taxon>Arthropoda</taxon>
        <taxon>Hexapoda</taxon>
        <taxon>Insecta</taxon>
        <taxon>Pterygota</taxon>
        <taxon>Neoptera</taxon>
        <taxon>Endopterygota</taxon>
        <taxon>Coleoptera</taxon>
        <taxon>Polyphaga</taxon>
        <taxon>Cucujiformia</taxon>
        <taxon>Coccinelloidea</taxon>
        <taxon>Coccinellidae</taxon>
        <taxon>Epilachninae</taxon>
        <taxon>Epilachnini</taxon>
        <taxon>Henosepilachna</taxon>
    </lineage>
</organism>
<sequence length="67" mass="7433">MKSNKKHAGNSEDVNGFDLKKKAVVQIPAVDYKFRPRPSQKKPKKKPGKKSGKKAGKKSGKGKKKKK</sequence>
<dbReference type="EMBL" id="JARQZJ010000092">
    <property type="protein sequence ID" value="KAK9884041.1"/>
    <property type="molecule type" value="Genomic_DNA"/>
</dbReference>
<evidence type="ECO:0000256" key="1">
    <source>
        <dbReference type="SAM" id="MobiDB-lite"/>
    </source>
</evidence>
<keyword evidence="3" id="KW-1185">Reference proteome</keyword>
<dbReference type="Proteomes" id="UP001431783">
    <property type="component" value="Unassembled WGS sequence"/>
</dbReference>
<accession>A0AAW1UW22</accession>
<reference evidence="2 3" key="1">
    <citation type="submission" date="2023-03" db="EMBL/GenBank/DDBJ databases">
        <title>Genome insight into feeding habits of ladybird beetles.</title>
        <authorList>
            <person name="Li H.-S."/>
            <person name="Huang Y.-H."/>
            <person name="Pang H."/>
        </authorList>
    </citation>
    <scope>NUCLEOTIDE SEQUENCE [LARGE SCALE GENOMIC DNA]</scope>
    <source>
        <strain evidence="2">SYSU_2023b</strain>
        <tissue evidence="2">Whole body</tissue>
    </source>
</reference>
<feature type="region of interest" description="Disordered" evidence="1">
    <location>
        <begin position="1"/>
        <end position="67"/>
    </location>
</feature>
<evidence type="ECO:0000313" key="2">
    <source>
        <dbReference type="EMBL" id="KAK9884041.1"/>
    </source>
</evidence>
<dbReference type="AlphaFoldDB" id="A0AAW1UW22"/>
<protein>
    <submittedName>
        <fullName evidence="2">Uncharacterized protein</fullName>
    </submittedName>
</protein>
<feature type="compositionally biased region" description="Basic residues" evidence="1">
    <location>
        <begin position="35"/>
        <end position="67"/>
    </location>
</feature>
<gene>
    <name evidence="2" type="ORF">WA026_004976</name>
</gene>
<name>A0AAW1UW22_9CUCU</name>
<proteinExistence type="predicted"/>
<comment type="caution">
    <text evidence="2">The sequence shown here is derived from an EMBL/GenBank/DDBJ whole genome shotgun (WGS) entry which is preliminary data.</text>
</comment>
<evidence type="ECO:0000313" key="3">
    <source>
        <dbReference type="Proteomes" id="UP001431783"/>
    </source>
</evidence>